<sequence>MFSKQTVAVHVKGMPVKVHLVSTGAVSVKTKFRDATKTGMLAMLDFMLDKTFTEWMPIWVMIIEHPEGFFVIDTGENANVNDKNYFKSSGFFANWFDTTQFKFIVNKEEEIGPQLNDLQIPIEKIKAVVLTHLHLDHIDGLKYFPSTEIIVNKYEHDKPFGDLPKLYPSWFAPTLIELNQQYEAFDKAFYLTKAKDLLMVHTPGHTYGHCSIVFNTDEGCIFFGADICYSQQQLINEKYSGTNASHKLAQKTYAAVTAFAKEHKTIFIPSHEAAAAERLKTLTPVF</sequence>
<evidence type="ECO:0000256" key="1">
    <source>
        <dbReference type="ARBA" id="ARBA00001947"/>
    </source>
</evidence>
<dbReference type="EMBL" id="CP042435">
    <property type="protein sequence ID" value="QEC68728.1"/>
    <property type="molecule type" value="Genomic_DNA"/>
</dbReference>
<comment type="cofactor">
    <cofactor evidence="1">
        <name>Zn(2+)</name>
        <dbReference type="ChEBI" id="CHEBI:29105"/>
    </cofactor>
</comment>
<keyword evidence="5" id="KW-0862">Zinc</keyword>
<dbReference type="InterPro" id="IPR036866">
    <property type="entry name" value="RibonucZ/Hydroxyglut_hydro"/>
</dbReference>
<evidence type="ECO:0000313" key="8">
    <source>
        <dbReference type="Proteomes" id="UP000321533"/>
    </source>
</evidence>
<proteinExistence type="inferred from homology"/>
<evidence type="ECO:0000256" key="4">
    <source>
        <dbReference type="ARBA" id="ARBA00022801"/>
    </source>
</evidence>
<gene>
    <name evidence="7" type="ORF">FRZ67_15970</name>
</gene>
<dbReference type="Pfam" id="PF00753">
    <property type="entry name" value="Lactamase_B"/>
    <property type="match status" value="1"/>
</dbReference>
<name>A0A5B8VEM8_9BACT</name>
<keyword evidence="4 7" id="KW-0378">Hydrolase</keyword>
<feature type="domain" description="Metallo-beta-lactamase" evidence="6">
    <location>
        <begin position="57"/>
        <end position="271"/>
    </location>
</feature>
<dbReference type="SUPFAM" id="SSF56281">
    <property type="entry name" value="Metallo-hydrolase/oxidoreductase"/>
    <property type="match status" value="1"/>
</dbReference>
<keyword evidence="3" id="KW-0479">Metal-binding</keyword>
<dbReference type="InterPro" id="IPR001279">
    <property type="entry name" value="Metallo-B-lactamas"/>
</dbReference>
<keyword evidence="8" id="KW-1185">Reference proteome</keyword>
<evidence type="ECO:0000256" key="2">
    <source>
        <dbReference type="ARBA" id="ARBA00007749"/>
    </source>
</evidence>
<dbReference type="OrthoDB" id="9802248at2"/>
<reference evidence="7 8" key="1">
    <citation type="journal article" date="2016" name="Int. J. Syst. Evol. Microbiol.">
        <title>Panacibacter ginsenosidivorans gen. nov., sp. nov., with ginsenoside converting activity isolated from soil of a ginseng field.</title>
        <authorList>
            <person name="Siddiqi M.Z."/>
            <person name="Muhammad Shafi S."/>
            <person name="Choi K.D."/>
            <person name="Im W.T."/>
        </authorList>
    </citation>
    <scope>NUCLEOTIDE SEQUENCE [LARGE SCALE GENOMIC DNA]</scope>
    <source>
        <strain evidence="7 8">Gsoil1550</strain>
    </source>
</reference>
<evidence type="ECO:0000256" key="3">
    <source>
        <dbReference type="ARBA" id="ARBA00022723"/>
    </source>
</evidence>
<dbReference type="KEGG" id="pgin:FRZ67_15970"/>
<dbReference type="PANTHER" id="PTHR42978">
    <property type="entry name" value="QUORUM-QUENCHING LACTONASE YTNP-RELATED-RELATED"/>
    <property type="match status" value="1"/>
</dbReference>
<evidence type="ECO:0000259" key="6">
    <source>
        <dbReference type="SMART" id="SM00849"/>
    </source>
</evidence>
<dbReference type="AlphaFoldDB" id="A0A5B8VEM8"/>
<dbReference type="SMART" id="SM00849">
    <property type="entry name" value="Lactamase_B"/>
    <property type="match status" value="1"/>
</dbReference>
<dbReference type="RefSeq" id="WP_147191042.1">
    <property type="nucleotide sequence ID" value="NZ_CP042435.1"/>
</dbReference>
<comment type="similarity">
    <text evidence="2">Belongs to the metallo-beta-lactamase superfamily.</text>
</comment>
<dbReference type="GO" id="GO:0016787">
    <property type="term" value="F:hydrolase activity"/>
    <property type="evidence" value="ECO:0007669"/>
    <property type="project" value="UniProtKB-KW"/>
</dbReference>
<dbReference type="GO" id="GO:0046872">
    <property type="term" value="F:metal ion binding"/>
    <property type="evidence" value="ECO:0007669"/>
    <property type="project" value="UniProtKB-KW"/>
</dbReference>
<dbReference type="PANTHER" id="PTHR42978:SF7">
    <property type="entry name" value="METALLO-HYDROLASE RV2300C-RELATED"/>
    <property type="match status" value="1"/>
</dbReference>
<dbReference type="Proteomes" id="UP000321533">
    <property type="component" value="Chromosome"/>
</dbReference>
<dbReference type="InterPro" id="IPR051013">
    <property type="entry name" value="MBL_superfamily_lactonases"/>
</dbReference>
<organism evidence="7 8">
    <name type="scientific">Panacibacter ginsenosidivorans</name>
    <dbReference type="NCBI Taxonomy" id="1813871"/>
    <lineage>
        <taxon>Bacteria</taxon>
        <taxon>Pseudomonadati</taxon>
        <taxon>Bacteroidota</taxon>
        <taxon>Chitinophagia</taxon>
        <taxon>Chitinophagales</taxon>
        <taxon>Chitinophagaceae</taxon>
        <taxon>Panacibacter</taxon>
    </lineage>
</organism>
<accession>A0A5B8VEM8</accession>
<dbReference type="Gene3D" id="3.60.15.10">
    <property type="entry name" value="Ribonuclease Z/Hydroxyacylglutathione hydrolase-like"/>
    <property type="match status" value="1"/>
</dbReference>
<evidence type="ECO:0000313" key="7">
    <source>
        <dbReference type="EMBL" id="QEC68728.1"/>
    </source>
</evidence>
<evidence type="ECO:0000256" key="5">
    <source>
        <dbReference type="ARBA" id="ARBA00022833"/>
    </source>
</evidence>
<protein>
    <submittedName>
        <fullName evidence="7">MBL fold metallo-hydrolase</fullName>
    </submittedName>
</protein>